<accession>A0A9P5TQ48</accession>
<dbReference type="AlphaFoldDB" id="A0A9P5TQ48"/>
<evidence type="ECO:0000313" key="2">
    <source>
        <dbReference type="Proteomes" id="UP000724874"/>
    </source>
</evidence>
<evidence type="ECO:0000313" key="1">
    <source>
        <dbReference type="EMBL" id="KAF8904691.1"/>
    </source>
</evidence>
<reference evidence="1" key="1">
    <citation type="submission" date="2020-11" db="EMBL/GenBank/DDBJ databases">
        <authorList>
            <consortium name="DOE Joint Genome Institute"/>
            <person name="Ahrendt S."/>
            <person name="Riley R."/>
            <person name="Andreopoulos W."/>
            <person name="LaButti K."/>
            <person name="Pangilinan J."/>
            <person name="Ruiz-duenas F.J."/>
            <person name="Barrasa J.M."/>
            <person name="Sanchez-Garcia M."/>
            <person name="Camarero S."/>
            <person name="Miyauchi S."/>
            <person name="Serrano A."/>
            <person name="Linde D."/>
            <person name="Babiker R."/>
            <person name="Drula E."/>
            <person name="Ayuso-Fernandez I."/>
            <person name="Pacheco R."/>
            <person name="Padilla G."/>
            <person name="Ferreira P."/>
            <person name="Barriuso J."/>
            <person name="Kellner H."/>
            <person name="Castanera R."/>
            <person name="Alfaro M."/>
            <person name="Ramirez L."/>
            <person name="Pisabarro A.G."/>
            <person name="Kuo A."/>
            <person name="Tritt A."/>
            <person name="Lipzen A."/>
            <person name="He G."/>
            <person name="Yan M."/>
            <person name="Ng V."/>
            <person name="Cullen D."/>
            <person name="Martin F."/>
            <person name="Rosso M.-N."/>
            <person name="Henrissat B."/>
            <person name="Hibbett D."/>
            <person name="Martinez A.T."/>
            <person name="Grigoriev I.V."/>
        </authorList>
    </citation>
    <scope>NUCLEOTIDE SEQUENCE</scope>
    <source>
        <strain evidence="1">AH 44721</strain>
    </source>
</reference>
<dbReference type="Proteomes" id="UP000724874">
    <property type="component" value="Unassembled WGS sequence"/>
</dbReference>
<sequence>MSRSDRHIPLELSESLGDLKNCALACQDYSSLARRFLFRDVTIRLQAIANDERRTLYQFLEFLASNTKVSTCIRDLFIGESHYRFMYQSVMNWAETSVKLAAILPGLTHLRYLKVWFPVHKKHTDGGMRETLLHFANIPSLQRLTLGIGNLTAERLAGLLWIPKLNLFNLDLPILNPRLTSLSGSNGIGLCDLTLEGPVQAEAAFSIARAAGKTLKRLRWMGRGEATGTIDLSALPSLTLLSISLLVKASNIKASLRQSNLISSQEWGILDAVLTSQSHPALEKVVISVVDGTFSFASTYIYVNRALSLFKGKLPMFQKKGIICSN</sequence>
<keyword evidence="2" id="KW-1185">Reference proteome</keyword>
<name>A0A9P5TQ48_GYMJU</name>
<dbReference type="EMBL" id="JADNYJ010000025">
    <property type="protein sequence ID" value="KAF8904691.1"/>
    <property type="molecule type" value="Genomic_DNA"/>
</dbReference>
<comment type="caution">
    <text evidence="1">The sequence shown here is derived from an EMBL/GenBank/DDBJ whole genome shotgun (WGS) entry which is preliminary data.</text>
</comment>
<protein>
    <submittedName>
        <fullName evidence="1">Uncharacterized protein</fullName>
    </submittedName>
</protein>
<organism evidence="1 2">
    <name type="scientific">Gymnopilus junonius</name>
    <name type="common">Spectacular rustgill mushroom</name>
    <name type="synonym">Gymnopilus spectabilis subsp. junonius</name>
    <dbReference type="NCBI Taxonomy" id="109634"/>
    <lineage>
        <taxon>Eukaryota</taxon>
        <taxon>Fungi</taxon>
        <taxon>Dikarya</taxon>
        <taxon>Basidiomycota</taxon>
        <taxon>Agaricomycotina</taxon>
        <taxon>Agaricomycetes</taxon>
        <taxon>Agaricomycetidae</taxon>
        <taxon>Agaricales</taxon>
        <taxon>Agaricineae</taxon>
        <taxon>Hymenogastraceae</taxon>
        <taxon>Gymnopilus</taxon>
    </lineage>
</organism>
<gene>
    <name evidence="1" type="ORF">CPB84DRAFT_1772591</name>
</gene>
<proteinExistence type="predicted"/>